<gene>
    <name evidence="7 8" type="primary">mltG</name>
    <name evidence="8" type="ORF">CJ229_001310</name>
</gene>
<dbReference type="EC" id="4.2.2.29" evidence="7"/>
<proteinExistence type="inferred from homology"/>
<comment type="similarity">
    <text evidence="7">Belongs to the transglycosylase MltG family.</text>
</comment>
<evidence type="ECO:0000256" key="3">
    <source>
        <dbReference type="ARBA" id="ARBA00022989"/>
    </source>
</evidence>
<dbReference type="InterPro" id="IPR003770">
    <property type="entry name" value="MLTG-like"/>
</dbReference>
<evidence type="ECO:0000256" key="7">
    <source>
        <dbReference type="HAMAP-Rule" id="MF_02065"/>
    </source>
</evidence>
<dbReference type="KEGG" id="nmy:CJ229_001310"/>
<evidence type="ECO:0000256" key="5">
    <source>
        <dbReference type="ARBA" id="ARBA00023239"/>
    </source>
</evidence>
<keyword evidence="9" id="KW-1185">Reference proteome</keyword>
<evidence type="ECO:0000256" key="1">
    <source>
        <dbReference type="ARBA" id="ARBA00022475"/>
    </source>
</evidence>
<keyword evidence="3 7" id="KW-1133">Transmembrane helix</keyword>
<evidence type="ECO:0000313" key="8">
    <source>
        <dbReference type="EMBL" id="WOS96410.1"/>
    </source>
</evidence>
<dbReference type="Proteomes" id="UP000243626">
    <property type="component" value="Chromosome"/>
</dbReference>
<dbReference type="RefSeq" id="WP_068128215.1">
    <property type="nucleotide sequence ID" value="NZ_CP136964.1"/>
</dbReference>
<dbReference type="EMBL" id="CP136964">
    <property type="protein sequence ID" value="WOS96410.1"/>
    <property type="molecule type" value="Genomic_DNA"/>
</dbReference>
<protein>
    <recommendedName>
        <fullName evidence="7">Endolytic murein transglycosylase</fullName>
        <ecNumber evidence="7">4.2.2.29</ecNumber>
    </recommendedName>
    <alternativeName>
        <fullName evidence="7">Peptidoglycan lytic transglycosylase</fullName>
    </alternativeName>
    <alternativeName>
        <fullName evidence="7">Peptidoglycan polymerization terminase</fullName>
    </alternativeName>
</protein>
<accession>A0AAF1BNP7</accession>
<dbReference type="HAMAP" id="MF_02065">
    <property type="entry name" value="MltG"/>
    <property type="match status" value="1"/>
</dbReference>
<keyword evidence="1 7" id="KW-1003">Cell membrane</keyword>
<keyword evidence="4 7" id="KW-0472">Membrane</keyword>
<evidence type="ECO:0000256" key="4">
    <source>
        <dbReference type="ARBA" id="ARBA00023136"/>
    </source>
</evidence>
<keyword evidence="2 7" id="KW-0812">Transmembrane</keyword>
<keyword evidence="5 7" id="KW-0456">Lyase</keyword>
<dbReference type="AlphaFoldDB" id="A0AAF1BNP7"/>
<dbReference type="Pfam" id="PF02618">
    <property type="entry name" value="YceG"/>
    <property type="match status" value="1"/>
</dbReference>
<dbReference type="GO" id="GO:0008932">
    <property type="term" value="F:lytic endotransglycosylase activity"/>
    <property type="evidence" value="ECO:0007669"/>
    <property type="project" value="UniProtKB-UniRule"/>
</dbReference>
<comment type="catalytic activity">
    <reaction evidence="7">
        <text>a peptidoglycan chain = a peptidoglycan chain with N-acetyl-1,6-anhydromuramyl-[peptide] at the reducing end + a peptidoglycan chain with N-acetylglucosamine at the non-reducing end.</text>
        <dbReference type="EC" id="4.2.2.29"/>
    </reaction>
</comment>
<dbReference type="GO" id="GO:0009252">
    <property type="term" value="P:peptidoglycan biosynthetic process"/>
    <property type="evidence" value="ECO:0007669"/>
    <property type="project" value="UniProtKB-UniRule"/>
</dbReference>
<feature type="transmembrane region" description="Helical" evidence="7">
    <location>
        <begin position="16"/>
        <end position="40"/>
    </location>
</feature>
<reference evidence="9" key="1">
    <citation type="submission" date="2017-09" db="EMBL/GenBank/DDBJ databases">
        <title>Bacterial strain isolated from the female urinary microbiota.</title>
        <authorList>
            <person name="Thomas-White K."/>
            <person name="Kumar N."/>
            <person name="Forster S."/>
            <person name="Putonti C."/>
            <person name="Lawley T."/>
            <person name="Wolfe A.J."/>
        </authorList>
    </citation>
    <scope>NUCLEOTIDE SEQUENCE [LARGE SCALE GENOMIC DNA]</scope>
    <source>
        <strain evidence="9">UMB0959</strain>
    </source>
</reference>
<dbReference type="PANTHER" id="PTHR30518:SF2">
    <property type="entry name" value="ENDOLYTIC MUREIN TRANSGLYCOSYLASE"/>
    <property type="match status" value="1"/>
</dbReference>
<dbReference type="GO" id="GO:0005886">
    <property type="term" value="C:plasma membrane"/>
    <property type="evidence" value="ECO:0007669"/>
    <property type="project" value="UniProtKB-SubCell"/>
</dbReference>
<organism evidence="8 9">
    <name type="scientific">Nosocomiicoccus massiliensis</name>
    <dbReference type="NCBI Taxonomy" id="1232430"/>
    <lineage>
        <taxon>Bacteria</taxon>
        <taxon>Bacillati</taxon>
        <taxon>Bacillota</taxon>
        <taxon>Bacilli</taxon>
        <taxon>Bacillales</taxon>
        <taxon>Staphylococcaceae</taxon>
        <taxon>Nosocomiicoccus</taxon>
    </lineage>
</organism>
<sequence length="374" mass="42688">MTNNDDLRFSKNVSSYVSVIIVLAIIAMLVLGALFGVFYIKQGMKPLDKDSTEVVRVEVPAGSSSTDISNMLEEKGIIKNSKFFKLYLRLNSISNYQAGEFELSPSMDYETIAKTLETGVLYEEVHYKLTVPEGYTVDEIGDLVQEVLPVEKDEFINLVQDKEYLKELQKDYKDMLTDEIFDEDIKYPLEGYLYPATYDITEEQPDLDKLVRQMLNATRSNTFNLYKSVTYTVNYEGENEELSFHEFLTFSSLVEKEATSLADRAKITSVFLNRMAENPSMPLQTDPTVLYAKGIHKEVVLYEDLEVDDPFNTYIHKGLTPGPIGAPGTESVQSVLNPANTNYYYFLADKDGVNHFAETYEEHQENREKYIEGD</sequence>
<keyword evidence="6 7" id="KW-0961">Cell wall biogenesis/degradation</keyword>
<evidence type="ECO:0000313" key="9">
    <source>
        <dbReference type="Proteomes" id="UP000243626"/>
    </source>
</evidence>
<dbReference type="Gene3D" id="3.30.160.60">
    <property type="entry name" value="Classic Zinc Finger"/>
    <property type="match status" value="1"/>
</dbReference>
<evidence type="ECO:0000256" key="2">
    <source>
        <dbReference type="ARBA" id="ARBA00022692"/>
    </source>
</evidence>
<comment type="function">
    <text evidence="7">Functions as a peptidoglycan terminase that cleaves nascent peptidoglycan strands endolytically to terminate their elongation.</text>
</comment>
<comment type="subcellular location">
    <subcellularLocation>
        <location evidence="7">Cell membrane</location>
        <topology evidence="7">Single-pass membrane protein</topology>
    </subcellularLocation>
</comment>
<name>A0AAF1BNP7_9STAP</name>
<feature type="site" description="Important for catalytic activity" evidence="7">
    <location>
        <position position="257"/>
    </location>
</feature>
<dbReference type="Gene3D" id="3.30.1490.480">
    <property type="entry name" value="Endolytic murein transglycosylase"/>
    <property type="match status" value="1"/>
</dbReference>
<evidence type="ECO:0000256" key="6">
    <source>
        <dbReference type="ARBA" id="ARBA00023316"/>
    </source>
</evidence>
<dbReference type="PANTHER" id="PTHR30518">
    <property type="entry name" value="ENDOLYTIC MUREIN TRANSGLYCOSYLASE"/>
    <property type="match status" value="1"/>
</dbReference>
<dbReference type="GO" id="GO:0071555">
    <property type="term" value="P:cell wall organization"/>
    <property type="evidence" value="ECO:0007669"/>
    <property type="project" value="UniProtKB-KW"/>
</dbReference>
<dbReference type="NCBIfam" id="TIGR00247">
    <property type="entry name" value="endolytic transglycosylase MltG"/>
    <property type="match status" value="1"/>
</dbReference>
<dbReference type="CDD" id="cd08010">
    <property type="entry name" value="MltG_like"/>
    <property type="match status" value="1"/>
</dbReference>